<sequence length="258" mass="30460">MPEKGYRIYLVGRVSLQYYLIKYRGHYYLLDYADPKKFSSYGVRGMRVNMMPEWNVYNVDAEKDKFCAMTHKPYVTEKQDRRIAIWWIPIFLLMFFICSNMLPFNMMLLSDVILSNRYLSLSFIIAGFSLIVILLNLKNQSRIDISNYEKSVLQPIELKTSYVAKMLTFLLLYIGIFSSIFLGIIFNNLACFIFGGCMNTYMLMLCRFTFFMFNRKAISQKRFKEIGYLNFARLRRYGGSSAIAETADTYMLFKQIKK</sequence>
<gene>
    <name evidence="2" type="ORF">MOO47_03185</name>
</gene>
<evidence type="ECO:0008006" key="4">
    <source>
        <dbReference type="Google" id="ProtNLM"/>
    </source>
</evidence>
<reference evidence="2 3" key="1">
    <citation type="journal article" date="2022" name="Int. J. Syst. Evol. Microbiol.">
        <title>Apilactobacillus apisilvae sp. nov., Nicolia spurrieriana gen. nov. sp. nov., Bombilactobacillus folatiphilus sp. nov. and Bombilactobacillus thymidiniphilus sp. nov., four new lactic acid bacterial isolates from stingless bees Tetragonula carbonaria and Austroplebeia australis.</title>
        <authorList>
            <person name="Oliphant S.A."/>
            <person name="Watson-Haigh N.S."/>
            <person name="Sumby K.M."/>
            <person name="Gardner J."/>
            <person name="Groom S."/>
            <person name="Jiranek V."/>
        </authorList>
    </citation>
    <scope>NUCLEOTIDE SEQUENCE [LARGE SCALE GENOMIC DNA]</scope>
    <source>
        <strain evidence="2 3">SG4_A1</strain>
    </source>
</reference>
<dbReference type="EMBL" id="CP093365">
    <property type="protein sequence ID" value="UQS84168.1"/>
    <property type="molecule type" value="Genomic_DNA"/>
</dbReference>
<evidence type="ECO:0000313" key="2">
    <source>
        <dbReference type="EMBL" id="UQS84168.1"/>
    </source>
</evidence>
<accession>A0ABY4PEF1</accession>
<organism evidence="2 3">
    <name type="scientific">Bombilactobacillus thymidiniphilus</name>
    <dbReference type="NCBI Taxonomy" id="2923363"/>
    <lineage>
        <taxon>Bacteria</taxon>
        <taxon>Bacillati</taxon>
        <taxon>Bacillota</taxon>
        <taxon>Bacilli</taxon>
        <taxon>Lactobacillales</taxon>
        <taxon>Lactobacillaceae</taxon>
        <taxon>Bombilactobacillus</taxon>
    </lineage>
</organism>
<keyword evidence="1" id="KW-0472">Membrane</keyword>
<feature type="transmembrane region" description="Helical" evidence="1">
    <location>
        <begin position="84"/>
        <end position="106"/>
    </location>
</feature>
<feature type="transmembrane region" description="Helical" evidence="1">
    <location>
        <begin position="166"/>
        <end position="186"/>
    </location>
</feature>
<keyword evidence="1" id="KW-1133">Transmembrane helix</keyword>
<feature type="transmembrane region" description="Helical" evidence="1">
    <location>
        <begin position="118"/>
        <end position="137"/>
    </location>
</feature>
<keyword evidence="1" id="KW-0812">Transmembrane</keyword>
<protein>
    <recommendedName>
        <fullName evidence="4">DUF443 family protein</fullName>
    </recommendedName>
</protein>
<evidence type="ECO:0000313" key="3">
    <source>
        <dbReference type="Proteomes" id="UP000831947"/>
    </source>
</evidence>
<name>A0ABY4PEF1_9LACO</name>
<feature type="transmembrane region" description="Helical" evidence="1">
    <location>
        <begin position="192"/>
        <end position="213"/>
    </location>
</feature>
<proteinExistence type="predicted"/>
<evidence type="ECO:0000256" key="1">
    <source>
        <dbReference type="SAM" id="Phobius"/>
    </source>
</evidence>
<dbReference type="RefSeq" id="WP_249513352.1">
    <property type="nucleotide sequence ID" value="NZ_CP093365.1"/>
</dbReference>
<dbReference type="Proteomes" id="UP000831947">
    <property type="component" value="Chromosome"/>
</dbReference>
<keyword evidence="3" id="KW-1185">Reference proteome</keyword>